<sequence>LRQGLSIVLTAVVLDCFLKEKNMTGIVTAIVAFYIHDSSIVISLMYFVILVLFSKIIVSKKFNIPVVTVSILIFSVLIIPYILGKFPSLITLFASKYYYIVNAINWSSFSLYRSMLFLIPILPFYGSVKRSDSLIIRGTYLLCLINVVFNGFASANYVLFGRLSYYFYVPFILFISENIYLIKRPLKRYLYYIIYMSYSVFFFINMYALGNYGNLFPYKIG</sequence>
<evidence type="ECO:0008006" key="4">
    <source>
        <dbReference type="Google" id="ProtNLM"/>
    </source>
</evidence>
<feature type="transmembrane region" description="Helical" evidence="1">
    <location>
        <begin position="165"/>
        <end position="182"/>
    </location>
</feature>
<gene>
    <name evidence="2" type="ORF">FHL06_14220</name>
</gene>
<protein>
    <recommendedName>
        <fullName evidence="4">EpsG family protein</fullName>
    </recommendedName>
</protein>
<feature type="transmembrane region" description="Helical" evidence="1">
    <location>
        <begin position="138"/>
        <end position="159"/>
    </location>
</feature>
<name>A0A5P0ZTQ5_9LACO</name>
<dbReference type="EMBL" id="VDFP01000283">
    <property type="protein sequence ID" value="MQS77465.1"/>
    <property type="molecule type" value="Genomic_DNA"/>
</dbReference>
<accession>A0A5P0ZTQ5</accession>
<comment type="caution">
    <text evidence="2">The sequence shown here is derived from an EMBL/GenBank/DDBJ whole genome shotgun (WGS) entry which is preliminary data.</text>
</comment>
<dbReference type="InterPro" id="IPR049458">
    <property type="entry name" value="EpsG-like"/>
</dbReference>
<evidence type="ECO:0000313" key="2">
    <source>
        <dbReference type="EMBL" id="MQS77465.1"/>
    </source>
</evidence>
<dbReference type="Pfam" id="PF14897">
    <property type="entry name" value="EpsG"/>
    <property type="match status" value="1"/>
</dbReference>
<proteinExistence type="predicted"/>
<feature type="non-terminal residue" evidence="2">
    <location>
        <position position="1"/>
    </location>
</feature>
<dbReference type="Proteomes" id="UP000414364">
    <property type="component" value="Unassembled WGS sequence"/>
</dbReference>
<reference evidence="2 3" key="1">
    <citation type="journal article" date="2019" name="Syst. Appl. Microbiol.">
        <title>Polyphasic characterization of two novel Lactobacillus spp. isolated from blown salami packages: Description of Lactobacillus halodurans sp. nov. and Lactobacillus salsicarnum sp. nov.</title>
        <authorList>
            <person name="Schuster J.A."/>
            <person name="Klingl A."/>
            <person name="Vogel R.F."/>
            <person name="Ehrmann M.A."/>
        </authorList>
    </citation>
    <scope>NUCLEOTIDE SEQUENCE [LARGE SCALE GENOMIC DNA]</scope>
    <source>
        <strain evidence="2 3">TMW 1.2172</strain>
    </source>
</reference>
<organism evidence="2 3">
    <name type="scientific">Companilactobacillus halodurans</name>
    <dbReference type="NCBI Taxonomy" id="2584183"/>
    <lineage>
        <taxon>Bacteria</taxon>
        <taxon>Bacillati</taxon>
        <taxon>Bacillota</taxon>
        <taxon>Bacilli</taxon>
        <taxon>Lactobacillales</taxon>
        <taxon>Lactobacillaceae</taxon>
        <taxon>Companilactobacillus</taxon>
    </lineage>
</organism>
<feature type="transmembrane region" description="Helical" evidence="1">
    <location>
        <begin position="64"/>
        <end position="83"/>
    </location>
</feature>
<keyword evidence="1" id="KW-0812">Transmembrane</keyword>
<evidence type="ECO:0000256" key="1">
    <source>
        <dbReference type="SAM" id="Phobius"/>
    </source>
</evidence>
<dbReference type="RefSeq" id="WP_153387311.1">
    <property type="nucleotide sequence ID" value="NZ_VDFP01000283.1"/>
</dbReference>
<dbReference type="AlphaFoldDB" id="A0A5P0ZTQ5"/>
<evidence type="ECO:0000313" key="3">
    <source>
        <dbReference type="Proteomes" id="UP000414364"/>
    </source>
</evidence>
<feature type="transmembrane region" description="Helical" evidence="1">
    <location>
        <begin position="28"/>
        <end position="52"/>
    </location>
</feature>
<feature type="transmembrane region" description="Helical" evidence="1">
    <location>
        <begin position="189"/>
        <end position="209"/>
    </location>
</feature>
<feature type="transmembrane region" description="Helical" evidence="1">
    <location>
        <begin position="103"/>
        <end position="126"/>
    </location>
</feature>
<keyword evidence="1" id="KW-0472">Membrane</keyword>
<keyword evidence="1" id="KW-1133">Transmembrane helix</keyword>